<dbReference type="AlphaFoldDB" id="A0A5D5AKP7"/>
<dbReference type="EMBL" id="VTAW01000018">
    <property type="protein sequence ID" value="TYT61407.1"/>
    <property type="molecule type" value="Genomic_DNA"/>
</dbReference>
<keyword evidence="2" id="KW-1185">Reference proteome</keyword>
<sequence>MSDSTVHGEPLGDESGLVLLEVSEPHSTVVHRLVTHRLADTPGRTAYWIDARNAVSTHVLYDCASSARALSGLQVARAFTAYQHHTLVREVVRRADPRTELVVAPNVASLYHDSDVPAYEREELFASTLETLSELGEVLGCPVLVTSADDERASAVSEYARTTIQCVHTREGLRLVGPDGNAATEGYWQGEWWQTTIPYWAEVCGTVDRLDPVVAAYDRGLLEVTH</sequence>
<accession>A0A5D5AKP7</accession>
<comment type="caution">
    <text evidence="1">The sequence shown here is derived from an EMBL/GenBank/DDBJ whole genome shotgun (WGS) entry which is preliminary data.</text>
</comment>
<organism evidence="1 2">
    <name type="scientific">Natrialba swarupiae</name>
    <dbReference type="NCBI Taxonomy" id="2448032"/>
    <lineage>
        <taxon>Archaea</taxon>
        <taxon>Methanobacteriati</taxon>
        <taxon>Methanobacteriota</taxon>
        <taxon>Stenosarchaea group</taxon>
        <taxon>Halobacteria</taxon>
        <taxon>Halobacteriales</taxon>
        <taxon>Natrialbaceae</taxon>
        <taxon>Natrialba</taxon>
    </lineage>
</organism>
<evidence type="ECO:0008006" key="3">
    <source>
        <dbReference type="Google" id="ProtNLM"/>
    </source>
</evidence>
<gene>
    <name evidence="1" type="ORF">FYC77_13665</name>
</gene>
<dbReference type="Proteomes" id="UP000324104">
    <property type="component" value="Unassembled WGS sequence"/>
</dbReference>
<protein>
    <recommendedName>
        <fullName evidence="3">DNA recombination and repair protein Rad51-like C-terminal domain-containing protein</fullName>
    </recommendedName>
</protein>
<name>A0A5D5AKP7_9EURY</name>
<evidence type="ECO:0000313" key="1">
    <source>
        <dbReference type="EMBL" id="TYT61407.1"/>
    </source>
</evidence>
<reference evidence="1 2" key="1">
    <citation type="submission" date="2019-08" db="EMBL/GenBank/DDBJ databases">
        <title>Archaea genome.</title>
        <authorList>
            <person name="Kajale S."/>
            <person name="Shouche Y."/>
            <person name="Deshpande N."/>
            <person name="Sharma A."/>
        </authorList>
    </citation>
    <scope>NUCLEOTIDE SEQUENCE [LARGE SCALE GENOMIC DNA]</scope>
    <source>
        <strain evidence="1 2">ESP3B_9</strain>
    </source>
</reference>
<dbReference type="Gene3D" id="3.40.50.300">
    <property type="entry name" value="P-loop containing nucleotide triphosphate hydrolases"/>
    <property type="match status" value="1"/>
</dbReference>
<proteinExistence type="predicted"/>
<dbReference type="RefSeq" id="WP_149082053.1">
    <property type="nucleotide sequence ID" value="NZ_VTAW01000018.1"/>
</dbReference>
<dbReference type="InterPro" id="IPR027417">
    <property type="entry name" value="P-loop_NTPase"/>
</dbReference>
<evidence type="ECO:0000313" key="2">
    <source>
        <dbReference type="Proteomes" id="UP000324104"/>
    </source>
</evidence>